<name>A0ABP0ZL31_9ASCO</name>
<dbReference type="GeneID" id="92207778"/>
<keyword evidence="5" id="KW-0175">Coiled coil</keyword>
<dbReference type="RefSeq" id="XP_066829520.1">
    <property type="nucleotide sequence ID" value="XM_066972597.1"/>
</dbReference>
<comment type="function">
    <text evidence="4">Inhibits the enzyme activity of ATPase.</text>
</comment>
<dbReference type="InterPro" id="IPR007648">
    <property type="entry name" value="ATPase_inhibitor_mt"/>
</dbReference>
<evidence type="ECO:0000256" key="5">
    <source>
        <dbReference type="SAM" id="Coils"/>
    </source>
</evidence>
<gene>
    <name evidence="6" type="ORF">LODBEIA_P25820</name>
</gene>
<reference evidence="6 7" key="1">
    <citation type="submission" date="2024-03" db="EMBL/GenBank/DDBJ databases">
        <authorList>
            <person name="Brejova B."/>
        </authorList>
    </citation>
    <scope>NUCLEOTIDE SEQUENCE [LARGE SCALE GENOMIC DNA]</scope>
    <source>
        <strain evidence="6 7">CBS 14171</strain>
    </source>
</reference>
<evidence type="ECO:0000256" key="2">
    <source>
        <dbReference type="ARBA" id="ARBA00010901"/>
    </source>
</evidence>
<dbReference type="Pfam" id="PF04568">
    <property type="entry name" value="IATP"/>
    <property type="match status" value="1"/>
</dbReference>
<keyword evidence="3" id="KW-0496">Mitochondrion</keyword>
<evidence type="ECO:0000256" key="1">
    <source>
        <dbReference type="ARBA" id="ARBA00004173"/>
    </source>
</evidence>
<evidence type="ECO:0000313" key="7">
    <source>
        <dbReference type="Proteomes" id="UP001497383"/>
    </source>
</evidence>
<sequence>MLSRIFRAPASVRLFSTTRVAMVDSKIGRDSFSEKERAQENVYVRKQEEAQLKKLREKLEEQKKTIADLEAEIKNHKEK</sequence>
<comment type="subcellular location">
    <subcellularLocation>
        <location evidence="1">Mitochondrion</location>
    </subcellularLocation>
</comment>
<dbReference type="Proteomes" id="UP001497383">
    <property type="component" value="Chromosome 3"/>
</dbReference>
<dbReference type="SUPFAM" id="SSF64602">
    <property type="entry name" value="F1 ATPase inhibitor, IF1, C-terminal domain"/>
    <property type="match status" value="1"/>
</dbReference>
<dbReference type="Gene3D" id="1.20.5.500">
    <property type="entry name" value="Single helix bin"/>
    <property type="match status" value="1"/>
</dbReference>
<evidence type="ECO:0000256" key="4">
    <source>
        <dbReference type="RuleBase" id="RU368087"/>
    </source>
</evidence>
<protein>
    <recommendedName>
        <fullName evidence="4">ATPase inhibitor, mitochondrial</fullName>
    </recommendedName>
</protein>
<comment type="similarity">
    <text evidence="2 4">Belongs to the ATPase inhibitor family.</text>
</comment>
<evidence type="ECO:0000256" key="3">
    <source>
        <dbReference type="ARBA" id="ARBA00023128"/>
    </source>
</evidence>
<dbReference type="EMBL" id="OZ022407">
    <property type="protein sequence ID" value="CAK9438358.1"/>
    <property type="molecule type" value="Genomic_DNA"/>
</dbReference>
<feature type="coiled-coil region" evidence="5">
    <location>
        <begin position="45"/>
        <end position="79"/>
    </location>
</feature>
<accession>A0ABP0ZL31</accession>
<keyword evidence="7" id="KW-1185">Reference proteome</keyword>
<proteinExistence type="inferred from homology"/>
<evidence type="ECO:0000313" key="6">
    <source>
        <dbReference type="EMBL" id="CAK9438358.1"/>
    </source>
</evidence>
<organism evidence="6 7">
    <name type="scientific">Lodderomyces beijingensis</name>
    <dbReference type="NCBI Taxonomy" id="1775926"/>
    <lineage>
        <taxon>Eukaryota</taxon>
        <taxon>Fungi</taxon>
        <taxon>Dikarya</taxon>
        <taxon>Ascomycota</taxon>
        <taxon>Saccharomycotina</taxon>
        <taxon>Pichiomycetes</taxon>
        <taxon>Debaryomycetaceae</taxon>
        <taxon>Candida/Lodderomyces clade</taxon>
        <taxon>Lodderomyces</taxon>
    </lineage>
</organism>